<evidence type="ECO:0000256" key="16">
    <source>
        <dbReference type="ARBA" id="ARBA00041601"/>
    </source>
</evidence>
<dbReference type="Pfam" id="PF14310">
    <property type="entry name" value="Fn3-like"/>
    <property type="match status" value="1"/>
</dbReference>
<feature type="domain" description="Fibronectin type III-like" evidence="19">
    <location>
        <begin position="714"/>
        <end position="786"/>
    </location>
</feature>
<dbReference type="InterPro" id="IPR002772">
    <property type="entry name" value="Glyco_hydro_3_C"/>
</dbReference>
<dbReference type="GeneID" id="89977332"/>
<dbReference type="GO" id="GO:0009251">
    <property type="term" value="P:glucan catabolic process"/>
    <property type="evidence" value="ECO:0007669"/>
    <property type="project" value="TreeGrafter"/>
</dbReference>
<evidence type="ECO:0000256" key="12">
    <source>
        <dbReference type="ARBA" id="ARBA00023326"/>
    </source>
</evidence>
<keyword evidence="9" id="KW-0325">Glycoprotein</keyword>
<dbReference type="PRINTS" id="PR00133">
    <property type="entry name" value="GLHYDRLASE3"/>
</dbReference>
<evidence type="ECO:0000256" key="18">
    <source>
        <dbReference type="SAM" id="SignalP"/>
    </source>
</evidence>
<evidence type="ECO:0000256" key="13">
    <source>
        <dbReference type="ARBA" id="ARBA00024983"/>
    </source>
</evidence>
<comment type="caution">
    <text evidence="20">The sequence shown here is derived from an EMBL/GenBank/DDBJ whole genome shotgun (WGS) entry which is preliminary data.</text>
</comment>
<dbReference type="PANTHER" id="PTHR42715">
    <property type="entry name" value="BETA-GLUCOSIDASE"/>
    <property type="match status" value="1"/>
</dbReference>
<feature type="chain" id="PRO_5043720807" description="Probable beta-glucosidase G" evidence="18">
    <location>
        <begin position="21"/>
        <end position="801"/>
    </location>
</feature>
<gene>
    <name evidence="20" type="ORF">LTR84_009171</name>
</gene>
<dbReference type="SMART" id="SM01217">
    <property type="entry name" value="Fn3_like"/>
    <property type="match status" value="1"/>
</dbReference>
<dbReference type="InterPro" id="IPR017853">
    <property type="entry name" value="GH"/>
</dbReference>
<dbReference type="EMBL" id="JAVRRD010000036">
    <property type="protein sequence ID" value="KAK5045553.1"/>
    <property type="molecule type" value="Genomic_DNA"/>
</dbReference>
<evidence type="ECO:0000256" key="6">
    <source>
        <dbReference type="ARBA" id="ARBA00022525"/>
    </source>
</evidence>
<evidence type="ECO:0000256" key="2">
    <source>
        <dbReference type="ARBA" id="ARBA00004613"/>
    </source>
</evidence>
<proteinExistence type="inferred from homology"/>
<comment type="subcellular location">
    <subcellularLocation>
        <location evidence="2">Secreted</location>
    </subcellularLocation>
</comment>
<comment type="function">
    <text evidence="13">Beta-glucosidases are one of a number of cellulolytic enzymes involved in the degradation of cellulosic biomass. Catalyzes the last step releasing glucose from the inhibitory cellobiose.</text>
</comment>
<evidence type="ECO:0000259" key="19">
    <source>
        <dbReference type="SMART" id="SM01217"/>
    </source>
</evidence>
<keyword evidence="12" id="KW-0624">Polysaccharide degradation</keyword>
<dbReference type="GO" id="GO:0008422">
    <property type="term" value="F:beta-glucosidase activity"/>
    <property type="evidence" value="ECO:0007669"/>
    <property type="project" value="UniProtKB-EC"/>
</dbReference>
<evidence type="ECO:0000256" key="5">
    <source>
        <dbReference type="ARBA" id="ARBA00012744"/>
    </source>
</evidence>
<evidence type="ECO:0000313" key="21">
    <source>
        <dbReference type="Proteomes" id="UP001358417"/>
    </source>
</evidence>
<evidence type="ECO:0000256" key="17">
    <source>
        <dbReference type="ARBA" id="ARBA00041808"/>
    </source>
</evidence>
<dbReference type="SUPFAM" id="SSF51445">
    <property type="entry name" value="(Trans)glycosidases"/>
    <property type="match status" value="1"/>
</dbReference>
<dbReference type="PANTHER" id="PTHR42715:SF12">
    <property type="entry name" value="BETA-GLUCOSIDASE G-RELATED"/>
    <property type="match status" value="1"/>
</dbReference>
<keyword evidence="8" id="KW-0378">Hydrolase</keyword>
<dbReference type="EC" id="3.2.1.21" evidence="5"/>
<accession>A0AAV9MY62</accession>
<dbReference type="InterPro" id="IPR026891">
    <property type="entry name" value="Fn3-like"/>
</dbReference>
<keyword evidence="7 18" id="KW-0732">Signal</keyword>
<dbReference type="FunFam" id="3.20.20.300:FF:000002">
    <property type="entry name" value="Probable beta-glucosidase"/>
    <property type="match status" value="1"/>
</dbReference>
<evidence type="ECO:0000256" key="8">
    <source>
        <dbReference type="ARBA" id="ARBA00022801"/>
    </source>
</evidence>
<comment type="pathway">
    <text evidence="3">Glycan metabolism; cellulose degradation.</text>
</comment>
<keyword evidence="10" id="KW-0119">Carbohydrate metabolism</keyword>
<evidence type="ECO:0000256" key="14">
    <source>
        <dbReference type="ARBA" id="ARBA00039579"/>
    </source>
</evidence>
<keyword evidence="21" id="KW-1185">Reference proteome</keyword>
<sequence>MKIGTRFVASCLSLVVSVLTQDYSTSPPVYPSPPTLGTGWETAFEQANTFAANLSLEEKAQLVTGTSPGPCVGNIGAIPRLGFGGLCLQDGPLAIRLATYASVFPAGLTAAASWDRGLIFARGMFMGAEFKAKGSHVALGPVVGPLGRIGYGGRNWEGFSPDPYLTGVAAEETIRGMQQAGVQACLKHYIGNEQETQRNPDVSANGTTIEAVSSNIDDQTLHELYLWPFANGVRAGTASIMCSYNRLNGSYGCQNSKTLNGILKTELGFQGYVMSDWGATHAGVDAINAGLDMDMPGSTGGSPNASFFGGNLTQAVNNASVSQSRIDDMVLRIMTPYFFLKQDDYPPIDGQSPALNNNNPQNYRYQFTLGESDTDVREDHAQLIRELGAAGTVLLKNVNNTLPLKAPRSIGVFGNDAGDLVNGEYFSGSSFANQFGYEYGTLPMAGGSGAARLSYLVPPLDAIKARAFQDGTLVQYILNNTILSGPAKVRNRADGLGFILPVPDVCLVFLKTWASEGVDRLSLEADWNSTAVVNNVASYCNNTIVITHSAGLNVLPWANNPNVTAILAAHLPGQETGNSLVDILYGAINPSGKLPYTIALNASDYKFAPVTNSTELQGTEDPNAWQSNFTEGQLIDYRHFDYYNQSVLYEFGYGLSYTTFNLSDLQIESTVSGKPVTARPPLAATVPGGNPTLWAVLYVVNVTVTNTGNTAGAAVPQLYLSLPSTSQSNPTPVNVLRGFDKIFLQPGKSTTVQFPLARRDLSYWDTNLQDWVISSGAIAVHLGFSSRDLKLHDQVTVLVSD</sequence>
<comment type="catalytic activity">
    <reaction evidence="1">
        <text>Hydrolysis of terminal, non-reducing beta-D-glucosyl residues with release of beta-D-glucose.</text>
        <dbReference type="EC" id="3.2.1.21"/>
    </reaction>
</comment>
<keyword evidence="11" id="KW-0326">Glycosidase</keyword>
<evidence type="ECO:0000256" key="9">
    <source>
        <dbReference type="ARBA" id="ARBA00023180"/>
    </source>
</evidence>
<keyword evidence="6" id="KW-0964">Secreted</keyword>
<dbReference type="Pfam" id="PF01915">
    <property type="entry name" value="Glyco_hydro_3_C"/>
    <property type="match status" value="1"/>
</dbReference>
<organism evidence="20 21">
    <name type="scientific">Exophiala bonariae</name>
    <dbReference type="NCBI Taxonomy" id="1690606"/>
    <lineage>
        <taxon>Eukaryota</taxon>
        <taxon>Fungi</taxon>
        <taxon>Dikarya</taxon>
        <taxon>Ascomycota</taxon>
        <taxon>Pezizomycotina</taxon>
        <taxon>Eurotiomycetes</taxon>
        <taxon>Chaetothyriomycetidae</taxon>
        <taxon>Chaetothyriales</taxon>
        <taxon>Herpotrichiellaceae</taxon>
        <taxon>Exophiala</taxon>
    </lineage>
</organism>
<protein>
    <recommendedName>
        <fullName evidence="14">Probable beta-glucosidase G</fullName>
        <ecNumber evidence="5">3.2.1.21</ecNumber>
    </recommendedName>
    <alternativeName>
        <fullName evidence="15">Beta-D-glucoside glucohydrolase G</fullName>
    </alternativeName>
    <alternativeName>
        <fullName evidence="16">Cellobiase G</fullName>
    </alternativeName>
    <alternativeName>
        <fullName evidence="17">Gentiobiase G</fullName>
    </alternativeName>
</protein>
<dbReference type="Pfam" id="PF00933">
    <property type="entry name" value="Glyco_hydro_3"/>
    <property type="match status" value="1"/>
</dbReference>
<evidence type="ECO:0000256" key="15">
    <source>
        <dbReference type="ARBA" id="ARBA00041276"/>
    </source>
</evidence>
<evidence type="ECO:0000256" key="11">
    <source>
        <dbReference type="ARBA" id="ARBA00023295"/>
    </source>
</evidence>
<evidence type="ECO:0000256" key="3">
    <source>
        <dbReference type="ARBA" id="ARBA00004987"/>
    </source>
</evidence>
<reference evidence="20 21" key="1">
    <citation type="submission" date="2023-08" db="EMBL/GenBank/DDBJ databases">
        <title>Black Yeasts Isolated from many extreme environments.</title>
        <authorList>
            <person name="Coleine C."/>
            <person name="Stajich J.E."/>
            <person name="Selbmann L."/>
        </authorList>
    </citation>
    <scope>NUCLEOTIDE SEQUENCE [LARGE SCALE GENOMIC DNA]</scope>
    <source>
        <strain evidence="20 21">CCFEE 5792</strain>
    </source>
</reference>
<dbReference type="InterPro" id="IPR036962">
    <property type="entry name" value="Glyco_hydro_3_N_sf"/>
</dbReference>
<dbReference type="SUPFAM" id="SSF52279">
    <property type="entry name" value="Beta-D-glucan exohydrolase, C-terminal domain"/>
    <property type="match status" value="1"/>
</dbReference>
<dbReference type="Gene3D" id="3.40.50.1700">
    <property type="entry name" value="Glycoside hydrolase family 3 C-terminal domain"/>
    <property type="match status" value="1"/>
</dbReference>
<evidence type="ECO:0000256" key="4">
    <source>
        <dbReference type="ARBA" id="ARBA00005336"/>
    </source>
</evidence>
<dbReference type="Gene3D" id="2.60.40.10">
    <property type="entry name" value="Immunoglobulins"/>
    <property type="match status" value="1"/>
</dbReference>
<comment type="similarity">
    <text evidence="4">Belongs to the glycosyl hydrolase 3 family.</text>
</comment>
<evidence type="ECO:0000256" key="1">
    <source>
        <dbReference type="ARBA" id="ARBA00000448"/>
    </source>
</evidence>
<dbReference type="Proteomes" id="UP001358417">
    <property type="component" value="Unassembled WGS sequence"/>
</dbReference>
<dbReference type="RefSeq" id="XP_064701177.1">
    <property type="nucleotide sequence ID" value="XM_064852713.1"/>
</dbReference>
<dbReference type="GO" id="GO:0005576">
    <property type="term" value="C:extracellular region"/>
    <property type="evidence" value="ECO:0007669"/>
    <property type="project" value="UniProtKB-SubCell"/>
</dbReference>
<dbReference type="InterPro" id="IPR050288">
    <property type="entry name" value="Cellulose_deg_GH3"/>
</dbReference>
<dbReference type="InterPro" id="IPR013783">
    <property type="entry name" value="Ig-like_fold"/>
</dbReference>
<dbReference type="InterPro" id="IPR001764">
    <property type="entry name" value="Glyco_hydro_3_N"/>
</dbReference>
<evidence type="ECO:0000256" key="10">
    <source>
        <dbReference type="ARBA" id="ARBA00023277"/>
    </source>
</evidence>
<evidence type="ECO:0000313" key="20">
    <source>
        <dbReference type="EMBL" id="KAK5045553.1"/>
    </source>
</evidence>
<dbReference type="AlphaFoldDB" id="A0AAV9MY62"/>
<name>A0AAV9MY62_9EURO</name>
<dbReference type="InterPro" id="IPR036881">
    <property type="entry name" value="Glyco_hydro_3_C_sf"/>
</dbReference>
<dbReference type="Gene3D" id="3.20.20.300">
    <property type="entry name" value="Glycoside hydrolase, family 3, N-terminal domain"/>
    <property type="match status" value="1"/>
</dbReference>
<evidence type="ECO:0000256" key="7">
    <source>
        <dbReference type="ARBA" id="ARBA00022729"/>
    </source>
</evidence>
<feature type="signal peptide" evidence="18">
    <location>
        <begin position="1"/>
        <end position="20"/>
    </location>
</feature>